<dbReference type="InterPro" id="IPR039374">
    <property type="entry name" value="SIP_fam"/>
</dbReference>
<organism evidence="3 4">
    <name type="scientific">Pseudomonas protegens</name>
    <dbReference type="NCBI Taxonomy" id="380021"/>
    <lineage>
        <taxon>Bacteria</taxon>
        <taxon>Pseudomonadati</taxon>
        <taxon>Pseudomonadota</taxon>
        <taxon>Gammaproteobacteria</taxon>
        <taxon>Pseudomonadales</taxon>
        <taxon>Pseudomonadaceae</taxon>
        <taxon>Pseudomonas</taxon>
    </lineage>
</organism>
<reference evidence="3 4" key="1">
    <citation type="submission" date="2018-03" db="EMBL/GenBank/DDBJ databases">
        <title>Draft genome sequence of the plant growth promoting rhizobacterium Pseudomonas protegens strain BNJ-SS-45 isolated from wheat (Triticum aestivum) rhizosphere.</title>
        <authorList>
            <person name="Bajpai A."/>
            <person name="Shende K."/>
            <person name="Meena N."/>
            <person name="Upadhyayula S.R."/>
            <person name="Suravajhala P."/>
            <person name="Medicherla K.M."/>
            <person name="Johri B.N."/>
        </authorList>
    </citation>
    <scope>NUCLEOTIDE SEQUENCE [LARGE SCALE GENOMIC DNA]</scope>
    <source>
        <strain evidence="3 4">BNJ-SS-45</strain>
    </source>
</reference>
<comment type="caution">
    <text evidence="3">The sequence shown here is derived from an EMBL/GenBank/DDBJ whole genome shotgun (WGS) entry which is preliminary data.</text>
</comment>
<dbReference type="InterPro" id="IPR039261">
    <property type="entry name" value="FNR_nucleotide-bd"/>
</dbReference>
<proteinExistence type="inferred from homology"/>
<dbReference type="CDD" id="cd06193">
    <property type="entry name" value="siderophore_interacting"/>
    <property type="match status" value="1"/>
</dbReference>
<dbReference type="InterPro" id="IPR013113">
    <property type="entry name" value="SIP_FAD-bd"/>
</dbReference>
<dbReference type="EMBL" id="PYJM01000009">
    <property type="protein sequence ID" value="PUA41761.1"/>
    <property type="molecule type" value="Genomic_DNA"/>
</dbReference>
<gene>
    <name evidence="3" type="ORF">C5U62_30195</name>
</gene>
<accession>A0A2T6GC95</accession>
<dbReference type="PANTHER" id="PTHR30157">
    <property type="entry name" value="FERRIC REDUCTASE, NADPH-DEPENDENT"/>
    <property type="match status" value="1"/>
</dbReference>
<evidence type="ECO:0000313" key="3">
    <source>
        <dbReference type="EMBL" id="PUA41761.1"/>
    </source>
</evidence>
<comment type="similarity">
    <text evidence="1">Belongs to the SIP oxidoreductase family.</text>
</comment>
<dbReference type="PANTHER" id="PTHR30157:SF0">
    <property type="entry name" value="NADPH-DEPENDENT FERRIC-CHELATE REDUCTASE"/>
    <property type="match status" value="1"/>
</dbReference>
<evidence type="ECO:0000256" key="1">
    <source>
        <dbReference type="ARBA" id="ARBA00035644"/>
    </source>
</evidence>
<name>A0A2T6GC95_9PSED</name>
<dbReference type="Gene3D" id="2.40.30.10">
    <property type="entry name" value="Translation factors"/>
    <property type="match status" value="1"/>
</dbReference>
<evidence type="ECO:0000313" key="4">
    <source>
        <dbReference type="Proteomes" id="UP000244178"/>
    </source>
</evidence>
<protein>
    <submittedName>
        <fullName evidence="3">NADPH-dependent ferric siderophore reductase</fullName>
    </submittedName>
</protein>
<feature type="domain" description="FAD-binding FR-type" evidence="2">
    <location>
        <begin position="29"/>
        <end position="164"/>
    </location>
</feature>
<dbReference type="InterPro" id="IPR017927">
    <property type="entry name" value="FAD-bd_FR_type"/>
</dbReference>
<dbReference type="InterPro" id="IPR017938">
    <property type="entry name" value="Riboflavin_synthase-like_b-brl"/>
</dbReference>
<dbReference type="PROSITE" id="PS51384">
    <property type="entry name" value="FAD_FR"/>
    <property type="match status" value="1"/>
</dbReference>
<dbReference type="Pfam" id="PF04954">
    <property type="entry name" value="SIP"/>
    <property type="match status" value="1"/>
</dbReference>
<dbReference type="Gene3D" id="3.40.50.80">
    <property type="entry name" value="Nucleotide-binding domain of ferredoxin-NADP reductase (FNR) module"/>
    <property type="match status" value="1"/>
</dbReference>
<dbReference type="RefSeq" id="WP_108546264.1">
    <property type="nucleotide sequence ID" value="NZ_PYJM01000009.1"/>
</dbReference>
<dbReference type="AlphaFoldDB" id="A0A2T6GC95"/>
<sequence length="322" mass="35814">MSSAQSLTDLLTQGLRKLTGVDRSRPKGYRLINVELKQRIDLSPSMTRLVFGGADIAQARTLAPDQRIKLLFPGADGTPAQLPVEGDWQAARRQLPAERQPPMRTYTIRALRLHPAELDVDFVLHGVNGPASAWATHARPGDCLQMVVPNKAYSGDPGGYEWLPPAGIGKVLLMGDETALPAIAGILEELQDYPDYPDVQVFIEVPHESDCIDLRCHPQTRLSWLPRDVLGAQHGEPLIHAARELAELPPPSTGRRPLKVADRDLEQRPWETAKPADNRFYAWVAGESATVMSIRRHLINERGQERRNLTLMGYWRLGMSLG</sequence>
<dbReference type="InterPro" id="IPR007037">
    <property type="entry name" value="SIP_rossman_dom"/>
</dbReference>
<dbReference type="SUPFAM" id="SSF63380">
    <property type="entry name" value="Riboflavin synthase domain-like"/>
    <property type="match status" value="1"/>
</dbReference>
<dbReference type="Proteomes" id="UP000244178">
    <property type="component" value="Unassembled WGS sequence"/>
</dbReference>
<evidence type="ECO:0000259" key="2">
    <source>
        <dbReference type="PROSITE" id="PS51384"/>
    </source>
</evidence>
<dbReference type="GO" id="GO:0016491">
    <property type="term" value="F:oxidoreductase activity"/>
    <property type="evidence" value="ECO:0007669"/>
    <property type="project" value="InterPro"/>
</dbReference>
<dbReference type="Pfam" id="PF08021">
    <property type="entry name" value="FAD_binding_9"/>
    <property type="match status" value="1"/>
</dbReference>